<sequence>MKALSVIVLAVLSMFSMAAQAQEFDFPHVATSGYGEVIATPDMAEFSVKVVEITMNAEQAKESVDNIVTSFIKRLTQAGVKESQITSSNLYLTPQYHYPKNGKPELVGYRAIRNVSVEVDDLSKLNEYLDIALEEKINQVDDIQLKVRDEDKYQQQARMAAIKDAQQKAQSLAEGFGRKLDGVWRIDYNAPMRKAVLTRAATFSEESAVSNSYQDSTLIIRDNVNVIYKLD</sequence>
<organism evidence="2 3">
    <name type="scientific">Vibrio diazotrophicus</name>
    <dbReference type="NCBI Taxonomy" id="685"/>
    <lineage>
        <taxon>Bacteria</taxon>
        <taxon>Pseudomonadati</taxon>
        <taxon>Pseudomonadota</taxon>
        <taxon>Gammaproteobacteria</taxon>
        <taxon>Vibrionales</taxon>
        <taxon>Vibrionaceae</taxon>
        <taxon>Vibrio</taxon>
    </lineage>
</organism>
<feature type="signal peptide" evidence="1">
    <location>
        <begin position="1"/>
        <end position="21"/>
    </location>
</feature>
<protein>
    <submittedName>
        <fullName evidence="2">Oxidative stress defense protein</fullName>
    </submittedName>
</protein>
<dbReference type="NCBIfam" id="NF008299">
    <property type="entry name" value="PRK11087.1"/>
    <property type="match status" value="1"/>
</dbReference>
<dbReference type="PANTHER" id="PTHR34387:SF1">
    <property type="entry name" value="PERIPLASMIC IMMUNOGENIC PROTEIN"/>
    <property type="match status" value="1"/>
</dbReference>
<accession>A0A2J8HUZ0</accession>
<evidence type="ECO:0000256" key="1">
    <source>
        <dbReference type="SAM" id="SignalP"/>
    </source>
</evidence>
<dbReference type="InterPro" id="IPR007497">
    <property type="entry name" value="SIMPL/DUF541"/>
</dbReference>
<dbReference type="EMBL" id="POSK01000017">
    <property type="protein sequence ID" value="PNI02021.1"/>
    <property type="molecule type" value="Genomic_DNA"/>
</dbReference>
<name>A0A2J8HUZ0_VIBDI</name>
<proteinExistence type="predicted"/>
<gene>
    <name evidence="2" type="ORF">C1N32_19005</name>
</gene>
<feature type="chain" id="PRO_5014322272" evidence="1">
    <location>
        <begin position="22"/>
        <end position="231"/>
    </location>
</feature>
<dbReference type="Pfam" id="PF04402">
    <property type="entry name" value="SIMPL"/>
    <property type="match status" value="1"/>
</dbReference>
<dbReference type="AlphaFoldDB" id="A0A2J8HUZ0"/>
<dbReference type="OrthoDB" id="5985609at2"/>
<dbReference type="InterPro" id="IPR052022">
    <property type="entry name" value="26kDa_periplasmic_antigen"/>
</dbReference>
<evidence type="ECO:0000313" key="3">
    <source>
        <dbReference type="Proteomes" id="UP000236449"/>
    </source>
</evidence>
<comment type="caution">
    <text evidence="2">The sequence shown here is derived from an EMBL/GenBank/DDBJ whole genome shotgun (WGS) entry which is preliminary data.</text>
</comment>
<dbReference type="PANTHER" id="PTHR34387">
    <property type="entry name" value="SLR1258 PROTEIN"/>
    <property type="match status" value="1"/>
</dbReference>
<keyword evidence="1" id="KW-0732">Signal</keyword>
<dbReference type="Proteomes" id="UP000236449">
    <property type="component" value="Unassembled WGS sequence"/>
</dbReference>
<reference evidence="2 3" key="1">
    <citation type="submission" date="2018-01" db="EMBL/GenBank/DDBJ databases">
        <title>Draft genome sequences of six Vibrio diazotrophicus strains isolated from deep-sea sediments of the Baltic Sea.</title>
        <authorList>
            <person name="Castillo D."/>
            <person name="Vandieken V."/>
            <person name="Chiang O."/>
            <person name="Middelboe M."/>
        </authorList>
    </citation>
    <scope>NUCLEOTIDE SEQUENCE [LARGE SCALE GENOMIC DNA]</scope>
    <source>
        <strain evidence="2 3">60.27F</strain>
    </source>
</reference>
<dbReference type="Gene3D" id="3.30.70.2970">
    <property type="entry name" value="Protein of unknown function (DUF541), domain 2"/>
    <property type="match status" value="1"/>
</dbReference>
<dbReference type="RefSeq" id="WP_102967091.1">
    <property type="nucleotide sequence ID" value="NZ_POSK01000017.1"/>
</dbReference>
<evidence type="ECO:0000313" key="2">
    <source>
        <dbReference type="EMBL" id="PNI02021.1"/>
    </source>
</evidence>
<dbReference type="Gene3D" id="3.30.110.170">
    <property type="entry name" value="Protein of unknown function (DUF541), domain 1"/>
    <property type="match status" value="1"/>
</dbReference>
<dbReference type="GO" id="GO:0006974">
    <property type="term" value="P:DNA damage response"/>
    <property type="evidence" value="ECO:0007669"/>
    <property type="project" value="TreeGrafter"/>
</dbReference>